<evidence type="ECO:0000313" key="5">
    <source>
        <dbReference type="Proteomes" id="UP001500866"/>
    </source>
</evidence>
<dbReference type="PANTHER" id="PTHR30328:SF54">
    <property type="entry name" value="HTH-TYPE TRANSCRIPTIONAL REPRESSOR SCO4008"/>
    <property type="match status" value="1"/>
</dbReference>
<reference evidence="4 5" key="1">
    <citation type="journal article" date="2019" name="Int. J. Syst. Evol. Microbiol.">
        <title>The Global Catalogue of Microorganisms (GCM) 10K type strain sequencing project: providing services to taxonomists for standard genome sequencing and annotation.</title>
        <authorList>
            <consortium name="The Broad Institute Genomics Platform"/>
            <consortium name="The Broad Institute Genome Sequencing Center for Infectious Disease"/>
            <person name="Wu L."/>
            <person name="Ma J."/>
        </authorList>
    </citation>
    <scope>NUCLEOTIDE SEQUENCE [LARGE SCALE GENOMIC DNA]</scope>
    <source>
        <strain evidence="4 5">JCM 15395</strain>
    </source>
</reference>
<gene>
    <name evidence="4" type="ORF">GCM10009001_20620</name>
</gene>
<protein>
    <submittedName>
        <fullName evidence="4">TetR/AcrR family transcriptional regulator</fullName>
    </submittedName>
</protein>
<proteinExistence type="predicted"/>
<dbReference type="Pfam" id="PF00440">
    <property type="entry name" value="TetR_N"/>
    <property type="match status" value="1"/>
</dbReference>
<evidence type="ECO:0000313" key="4">
    <source>
        <dbReference type="EMBL" id="GAA0603480.1"/>
    </source>
</evidence>
<keyword evidence="1 2" id="KW-0238">DNA-binding</keyword>
<dbReference type="PANTHER" id="PTHR30328">
    <property type="entry name" value="TRANSCRIPTIONAL REPRESSOR"/>
    <property type="match status" value="1"/>
</dbReference>
<evidence type="ECO:0000256" key="2">
    <source>
        <dbReference type="PROSITE-ProRule" id="PRU00335"/>
    </source>
</evidence>
<dbReference type="InterPro" id="IPR050109">
    <property type="entry name" value="HTH-type_TetR-like_transc_reg"/>
</dbReference>
<name>A0ABN1G3P1_9BACI</name>
<organism evidence="4 5">
    <name type="scientific">Virgibacillus siamensis</name>
    <dbReference type="NCBI Taxonomy" id="480071"/>
    <lineage>
        <taxon>Bacteria</taxon>
        <taxon>Bacillati</taxon>
        <taxon>Bacillota</taxon>
        <taxon>Bacilli</taxon>
        <taxon>Bacillales</taxon>
        <taxon>Bacillaceae</taxon>
        <taxon>Virgibacillus</taxon>
    </lineage>
</organism>
<dbReference type="Gene3D" id="1.10.357.10">
    <property type="entry name" value="Tetracycline Repressor, domain 2"/>
    <property type="match status" value="1"/>
</dbReference>
<dbReference type="InterPro" id="IPR036271">
    <property type="entry name" value="Tet_transcr_reg_TetR-rel_C_sf"/>
</dbReference>
<evidence type="ECO:0000259" key="3">
    <source>
        <dbReference type="PROSITE" id="PS50977"/>
    </source>
</evidence>
<dbReference type="InterPro" id="IPR009057">
    <property type="entry name" value="Homeodomain-like_sf"/>
</dbReference>
<feature type="DNA-binding region" description="H-T-H motif" evidence="2">
    <location>
        <begin position="12"/>
        <end position="31"/>
    </location>
</feature>
<accession>A0ABN1G3P1</accession>
<evidence type="ECO:0000256" key="1">
    <source>
        <dbReference type="ARBA" id="ARBA00023125"/>
    </source>
</evidence>
<feature type="domain" description="HTH tetR-type" evidence="3">
    <location>
        <begin position="1"/>
        <end position="49"/>
    </location>
</feature>
<sequence>MEFAANGYERASTNQIIKNAGIGKGMLFYYLGSKKELYHYLVEYSLDVIENEYMSFINMAETDFIKRLRQATHLKMKCFVENPGVFNFLGTFFLGSDIDLPEKLQKRYANLTQRGYDIMYANIDTSLFREDVDVEKAFKLIQWALDGYQNEIIARLQGEKMTDVDFEPYWEEFYGYLDVLKKSFYK</sequence>
<dbReference type="SUPFAM" id="SSF48498">
    <property type="entry name" value="Tetracyclin repressor-like, C-terminal domain"/>
    <property type="match status" value="1"/>
</dbReference>
<keyword evidence="5" id="KW-1185">Reference proteome</keyword>
<dbReference type="SUPFAM" id="SSF46689">
    <property type="entry name" value="Homeodomain-like"/>
    <property type="match status" value="1"/>
</dbReference>
<dbReference type="EMBL" id="BAAADS010000015">
    <property type="protein sequence ID" value="GAA0603480.1"/>
    <property type="molecule type" value="Genomic_DNA"/>
</dbReference>
<comment type="caution">
    <text evidence="4">The sequence shown here is derived from an EMBL/GenBank/DDBJ whole genome shotgun (WGS) entry which is preliminary data.</text>
</comment>
<dbReference type="PROSITE" id="PS50977">
    <property type="entry name" value="HTH_TETR_2"/>
    <property type="match status" value="1"/>
</dbReference>
<dbReference type="Gene3D" id="1.10.10.60">
    <property type="entry name" value="Homeodomain-like"/>
    <property type="match status" value="1"/>
</dbReference>
<dbReference type="Proteomes" id="UP001500866">
    <property type="component" value="Unassembled WGS sequence"/>
</dbReference>
<dbReference type="InterPro" id="IPR001647">
    <property type="entry name" value="HTH_TetR"/>
</dbReference>